<evidence type="ECO:0000256" key="4">
    <source>
        <dbReference type="ARBA" id="ARBA00011245"/>
    </source>
</evidence>
<gene>
    <name evidence="19" type="primary">hemN</name>
    <name evidence="19" type="ORF">CO666_11225</name>
</gene>
<protein>
    <recommendedName>
        <fullName evidence="15">Coproporphyrinogen-III oxidase</fullName>
        <ecNumber evidence="15">1.3.98.3</ecNumber>
    </recommendedName>
</protein>
<keyword evidence="20" id="KW-1185">Reference proteome</keyword>
<dbReference type="SFLD" id="SFLDG01065">
    <property type="entry name" value="anaerobic_coproporphyrinogen-I"/>
    <property type="match status" value="1"/>
</dbReference>
<dbReference type="InterPro" id="IPR006638">
    <property type="entry name" value="Elp3/MiaA/NifB-like_rSAM"/>
</dbReference>
<dbReference type="PANTHER" id="PTHR13932:SF6">
    <property type="entry name" value="OXYGEN-INDEPENDENT COPROPORPHYRINOGEN III OXIDASE"/>
    <property type="match status" value="1"/>
</dbReference>
<comment type="subunit">
    <text evidence="4">Monomer.</text>
</comment>
<comment type="catalytic activity">
    <reaction evidence="14 15">
        <text>coproporphyrinogen III + 2 S-adenosyl-L-methionine = protoporphyrinogen IX + 2 5'-deoxyadenosine + 2 L-methionine + 2 CO2</text>
        <dbReference type="Rhea" id="RHEA:15425"/>
        <dbReference type="ChEBI" id="CHEBI:16526"/>
        <dbReference type="ChEBI" id="CHEBI:17319"/>
        <dbReference type="ChEBI" id="CHEBI:57307"/>
        <dbReference type="ChEBI" id="CHEBI:57309"/>
        <dbReference type="ChEBI" id="CHEBI:57844"/>
        <dbReference type="ChEBI" id="CHEBI:59789"/>
        <dbReference type="EC" id="1.3.98.3"/>
    </reaction>
</comment>
<evidence type="ECO:0000256" key="3">
    <source>
        <dbReference type="ARBA" id="ARBA00005493"/>
    </source>
</evidence>
<evidence type="ECO:0000256" key="7">
    <source>
        <dbReference type="ARBA" id="ARBA00022691"/>
    </source>
</evidence>
<evidence type="ECO:0000313" key="20">
    <source>
        <dbReference type="Proteomes" id="UP000220768"/>
    </source>
</evidence>
<dbReference type="Pfam" id="PF04055">
    <property type="entry name" value="Radical_SAM"/>
    <property type="match status" value="1"/>
</dbReference>
<dbReference type="InterPro" id="IPR034505">
    <property type="entry name" value="Coproporphyrinogen-III_oxidase"/>
</dbReference>
<dbReference type="GO" id="GO:0046872">
    <property type="term" value="F:metal ion binding"/>
    <property type="evidence" value="ECO:0007669"/>
    <property type="project" value="UniProtKB-KW"/>
</dbReference>
<feature type="binding site" evidence="16">
    <location>
        <begin position="109"/>
        <end position="110"/>
    </location>
    <ligand>
        <name>S-adenosyl-L-methionine</name>
        <dbReference type="ChEBI" id="CHEBI:59789"/>
        <label>2</label>
    </ligand>
</feature>
<accession>A0A2A6JES1</accession>
<feature type="binding site" evidence="17">
    <location>
        <position position="57"/>
    </location>
    <ligand>
        <name>[4Fe-4S] cluster</name>
        <dbReference type="ChEBI" id="CHEBI:49883"/>
        <note>4Fe-4S-S-AdoMet</note>
    </ligand>
</feature>
<dbReference type="PIRSF" id="PIRSF000167">
    <property type="entry name" value="HemN"/>
    <property type="match status" value="1"/>
</dbReference>
<evidence type="ECO:0000256" key="8">
    <source>
        <dbReference type="ARBA" id="ARBA00022723"/>
    </source>
</evidence>
<feature type="binding site" evidence="17">
    <location>
        <position position="61"/>
    </location>
    <ligand>
        <name>[4Fe-4S] cluster</name>
        <dbReference type="ChEBI" id="CHEBI:49883"/>
        <note>4Fe-4S-S-AdoMet</note>
    </ligand>
</feature>
<dbReference type="AlphaFoldDB" id="A0A2A6JES1"/>
<feature type="binding site" evidence="16">
    <location>
        <begin position="63"/>
        <end position="65"/>
    </location>
    <ligand>
        <name>S-adenosyl-L-methionine</name>
        <dbReference type="ChEBI" id="CHEBI:59789"/>
        <label>2</label>
    </ligand>
</feature>
<dbReference type="GO" id="GO:0051539">
    <property type="term" value="F:4 iron, 4 sulfur cluster binding"/>
    <property type="evidence" value="ECO:0007669"/>
    <property type="project" value="UniProtKB-KW"/>
</dbReference>
<dbReference type="Gene3D" id="1.10.10.920">
    <property type="match status" value="1"/>
</dbReference>
<keyword evidence="12 15" id="KW-0627">Porphyrin biosynthesis</keyword>
<dbReference type="CDD" id="cd01335">
    <property type="entry name" value="Radical_SAM"/>
    <property type="match status" value="1"/>
</dbReference>
<keyword evidence="7 15" id="KW-0949">S-adenosyl-L-methionine</keyword>
<dbReference type="InterPro" id="IPR004558">
    <property type="entry name" value="Coprogen_oxidase_HemN"/>
</dbReference>
<feature type="binding site" evidence="16">
    <location>
        <position position="108"/>
    </location>
    <ligand>
        <name>S-adenosyl-L-methionine</name>
        <dbReference type="ChEBI" id="CHEBI:59789"/>
        <label>1</label>
    </ligand>
</feature>
<dbReference type="EMBL" id="NWSV01000005">
    <property type="protein sequence ID" value="PDT04422.1"/>
    <property type="molecule type" value="Genomic_DNA"/>
</dbReference>
<feature type="binding site" evidence="16">
    <location>
        <position position="239"/>
    </location>
    <ligand>
        <name>S-adenosyl-L-methionine</name>
        <dbReference type="ChEBI" id="CHEBI:59789"/>
        <label>2</label>
    </ligand>
</feature>
<keyword evidence="5 15" id="KW-0004">4Fe-4S</keyword>
<dbReference type="Gene3D" id="3.80.30.20">
    <property type="entry name" value="tm_1862 like domain"/>
    <property type="match status" value="1"/>
</dbReference>
<reference evidence="19 20" key="1">
    <citation type="submission" date="2017-09" db="EMBL/GenBank/DDBJ databases">
        <title>Comparative genomics of rhizobia isolated from Phaseolus vulgaris in China.</title>
        <authorList>
            <person name="Tong W."/>
        </authorList>
    </citation>
    <scope>NUCLEOTIDE SEQUENCE [LARGE SCALE GENOMIC DNA]</scope>
    <source>
        <strain evidence="19 20">C5</strain>
    </source>
</reference>
<dbReference type="GO" id="GO:0006782">
    <property type="term" value="P:protoporphyrinogen IX biosynthetic process"/>
    <property type="evidence" value="ECO:0007669"/>
    <property type="project" value="UniProtKB-UniPathway"/>
</dbReference>
<dbReference type="Proteomes" id="UP000220768">
    <property type="component" value="Unassembled WGS sequence"/>
</dbReference>
<dbReference type="GO" id="GO:0051989">
    <property type="term" value="F:coproporphyrinogen dehydrogenase activity"/>
    <property type="evidence" value="ECO:0007669"/>
    <property type="project" value="UniProtKB-EC"/>
</dbReference>
<dbReference type="NCBIfam" id="TIGR00538">
    <property type="entry name" value="hemN"/>
    <property type="match status" value="1"/>
</dbReference>
<evidence type="ECO:0000256" key="9">
    <source>
        <dbReference type="ARBA" id="ARBA00023002"/>
    </source>
</evidence>
<evidence type="ECO:0000256" key="1">
    <source>
        <dbReference type="ARBA" id="ARBA00004496"/>
    </source>
</evidence>
<dbReference type="SMART" id="SM00729">
    <property type="entry name" value="Elp3"/>
    <property type="match status" value="1"/>
</dbReference>
<dbReference type="InterPro" id="IPR010723">
    <property type="entry name" value="HemN_C"/>
</dbReference>
<feature type="domain" description="Radical SAM core" evidence="18">
    <location>
        <begin position="42"/>
        <end position="279"/>
    </location>
</feature>
<feature type="binding site" evidence="16">
    <location>
        <position position="180"/>
    </location>
    <ligand>
        <name>S-adenosyl-L-methionine</name>
        <dbReference type="ChEBI" id="CHEBI:59789"/>
        <label>2</label>
    </ligand>
</feature>
<feature type="binding site" evidence="16">
    <location>
        <position position="168"/>
    </location>
    <ligand>
        <name>S-adenosyl-L-methionine</name>
        <dbReference type="ChEBI" id="CHEBI:59789"/>
        <label>2</label>
    </ligand>
</feature>
<feature type="binding site" evidence="16">
    <location>
        <position position="51"/>
    </location>
    <ligand>
        <name>S-adenosyl-L-methionine</name>
        <dbReference type="ChEBI" id="CHEBI:59789"/>
        <label>1</label>
    </ligand>
</feature>
<comment type="pathway">
    <text evidence="2 15">Porphyrin-containing compound metabolism; protoporphyrin-IX biosynthesis; protoporphyrinogen-IX from coproporphyrinogen-III (AdoMet route): step 1/1.</text>
</comment>
<evidence type="ECO:0000256" key="13">
    <source>
        <dbReference type="ARBA" id="ARBA00024295"/>
    </source>
</evidence>
<keyword evidence="10 15" id="KW-0408">Iron</keyword>
<dbReference type="UniPathway" id="UPA00251">
    <property type="reaction ID" value="UER00323"/>
</dbReference>
<evidence type="ECO:0000256" key="15">
    <source>
        <dbReference type="PIRNR" id="PIRNR000167"/>
    </source>
</evidence>
<feature type="binding site" evidence="16">
    <location>
        <position position="141"/>
    </location>
    <ligand>
        <name>S-adenosyl-L-methionine</name>
        <dbReference type="ChEBI" id="CHEBI:59789"/>
        <label>1</label>
    </ligand>
</feature>
<evidence type="ECO:0000256" key="16">
    <source>
        <dbReference type="PIRSR" id="PIRSR000167-1"/>
    </source>
</evidence>
<evidence type="ECO:0000256" key="6">
    <source>
        <dbReference type="ARBA" id="ARBA00022490"/>
    </source>
</evidence>
<feature type="binding site" evidence="17">
    <location>
        <position position="64"/>
    </location>
    <ligand>
        <name>[4Fe-4S] cluster</name>
        <dbReference type="ChEBI" id="CHEBI:49883"/>
        <note>4Fe-4S-S-AdoMet</note>
    </ligand>
</feature>
<keyword evidence="9 15" id="KW-0560">Oxidoreductase</keyword>
<comment type="caution">
    <text evidence="19">The sequence shown here is derived from an EMBL/GenBank/DDBJ whole genome shotgun (WGS) entry which is preliminary data.</text>
</comment>
<dbReference type="PANTHER" id="PTHR13932">
    <property type="entry name" value="COPROPORPHYRINIGEN III OXIDASE"/>
    <property type="match status" value="1"/>
</dbReference>
<dbReference type="InterPro" id="IPR058240">
    <property type="entry name" value="rSAM_sf"/>
</dbReference>
<dbReference type="SUPFAM" id="SSF102114">
    <property type="entry name" value="Radical SAM enzymes"/>
    <property type="match status" value="1"/>
</dbReference>
<feature type="binding site" evidence="16">
    <location>
        <position position="325"/>
    </location>
    <ligand>
        <name>S-adenosyl-L-methionine</name>
        <dbReference type="ChEBI" id="CHEBI:59789"/>
        <label>1</label>
    </ligand>
</feature>
<evidence type="ECO:0000256" key="14">
    <source>
        <dbReference type="ARBA" id="ARBA00048321"/>
    </source>
</evidence>
<evidence type="ECO:0000256" key="11">
    <source>
        <dbReference type="ARBA" id="ARBA00023014"/>
    </source>
</evidence>
<feature type="binding site" evidence="16">
    <location>
        <position position="205"/>
    </location>
    <ligand>
        <name>S-adenosyl-L-methionine</name>
        <dbReference type="ChEBI" id="CHEBI:59789"/>
        <label>2</label>
    </ligand>
</feature>
<dbReference type="Pfam" id="PF06969">
    <property type="entry name" value="HemN_C"/>
    <property type="match status" value="1"/>
</dbReference>
<dbReference type="InterPro" id="IPR023404">
    <property type="entry name" value="rSAM_horseshoe"/>
</dbReference>
<evidence type="ECO:0000256" key="5">
    <source>
        <dbReference type="ARBA" id="ARBA00022485"/>
    </source>
</evidence>
<dbReference type="GO" id="GO:0005737">
    <property type="term" value="C:cytoplasm"/>
    <property type="evidence" value="ECO:0007669"/>
    <property type="project" value="UniProtKB-SubCell"/>
</dbReference>
<evidence type="ECO:0000256" key="2">
    <source>
        <dbReference type="ARBA" id="ARBA00004785"/>
    </source>
</evidence>
<evidence type="ECO:0000256" key="17">
    <source>
        <dbReference type="PIRSR" id="PIRSR000167-2"/>
    </source>
</evidence>
<keyword evidence="6 15" id="KW-0963">Cytoplasm</keyword>
<sequence length="450" mass="49182">MSDSLVAKYGDARLPRYTSYPTAPAFSAAVGPDEYVKGLASIGKTGPVSVYLHVPFCRSMCWYCGCHTTITRQDAPVVEYLDVMREEIELVSFAAGNDVPVRNVHFGGGTPTIMKPQEFTALMAKLRSAFAFEADASVAVEIDPRTLAASMIEALGENGVDRASLGVQSFDPIVQTAINRTQSFEQTEAAVAGLRSTGVASINFDLIYGLPKQTVQSCVETVRLAVQLRPERFAVFGYAHIPAFKKHQRLIDDASLPDARQRNEQAEAIAQELEKAGYERIGLDHFALPEDQLAVAARQGTMRRNFQGYTTDDCDSLIGLGASAIGRLPTGYMQNHVPLGLYAERVASGVLPTAKGYLLTEEDKLRGRIIERLMCDFEVDLGRLSRELGFDTGFLVERNERLGELVADGVVTIRDNRIVVSQHARFMVRAVAAAFDAYFGSLGRTHSKAA</sequence>
<comment type="function">
    <text evidence="13">Involved in the heme biosynthesis. Catalyzes the anaerobic oxidative decarboxylation of propionate groups of rings A and B of coproporphyrinogen III to yield the vinyl groups in protoporphyrinogen IX.</text>
</comment>
<dbReference type="SFLD" id="SFLDS00029">
    <property type="entry name" value="Radical_SAM"/>
    <property type="match status" value="1"/>
</dbReference>
<comment type="cofactor">
    <cofactor evidence="15 17">
        <name>[4Fe-4S] cluster</name>
        <dbReference type="ChEBI" id="CHEBI:49883"/>
    </cofactor>
    <text evidence="15 17">Binds 1 [4Fe-4S] cluster. The cluster is coordinated with 3 cysteines and an exchangeable S-adenosyl-L-methionine.</text>
</comment>
<keyword evidence="8 15" id="KW-0479">Metal-binding</keyword>
<dbReference type="EC" id="1.3.98.3" evidence="15"/>
<dbReference type="InterPro" id="IPR007197">
    <property type="entry name" value="rSAM"/>
</dbReference>
<evidence type="ECO:0000259" key="18">
    <source>
        <dbReference type="PROSITE" id="PS51918"/>
    </source>
</evidence>
<dbReference type="GO" id="GO:0004109">
    <property type="term" value="F:coproporphyrinogen oxidase activity"/>
    <property type="evidence" value="ECO:0007669"/>
    <property type="project" value="InterPro"/>
</dbReference>
<comment type="subcellular location">
    <subcellularLocation>
        <location evidence="1 15">Cytoplasm</location>
    </subcellularLocation>
</comment>
<organism evidence="19 20">
    <name type="scientific">Rhizobium chutanense</name>
    <dbReference type="NCBI Taxonomy" id="2035448"/>
    <lineage>
        <taxon>Bacteria</taxon>
        <taxon>Pseudomonadati</taxon>
        <taxon>Pseudomonadota</taxon>
        <taxon>Alphaproteobacteria</taxon>
        <taxon>Hyphomicrobiales</taxon>
        <taxon>Rhizobiaceae</taxon>
        <taxon>Rhizobium/Agrobacterium group</taxon>
        <taxon>Rhizobium</taxon>
    </lineage>
</organism>
<comment type="similarity">
    <text evidence="3 15">Belongs to the anaerobic coproporphyrinogen-III oxidase family.</text>
</comment>
<keyword evidence="11 15" id="KW-0411">Iron-sulfur</keyword>
<name>A0A2A6JES1_9HYPH</name>
<evidence type="ECO:0000256" key="10">
    <source>
        <dbReference type="ARBA" id="ARBA00023004"/>
    </source>
</evidence>
<dbReference type="PROSITE" id="PS51918">
    <property type="entry name" value="RADICAL_SAM"/>
    <property type="match status" value="1"/>
</dbReference>
<proteinExistence type="inferred from homology"/>
<dbReference type="RefSeq" id="WP_097612135.1">
    <property type="nucleotide sequence ID" value="NZ_NWSV01000005.1"/>
</dbReference>
<evidence type="ECO:0000256" key="12">
    <source>
        <dbReference type="ARBA" id="ARBA00023244"/>
    </source>
</evidence>
<evidence type="ECO:0000313" key="19">
    <source>
        <dbReference type="EMBL" id="PDT04422.1"/>
    </source>
</evidence>